<keyword evidence="1" id="KW-1133">Transmembrane helix</keyword>
<name>A0A0V1JG64_TRIPS</name>
<evidence type="ECO:0000313" key="3">
    <source>
        <dbReference type="Proteomes" id="UP000054826"/>
    </source>
</evidence>
<proteinExistence type="predicted"/>
<gene>
    <name evidence="2" type="ORF">T4C_4852</name>
</gene>
<feature type="transmembrane region" description="Helical" evidence="1">
    <location>
        <begin position="150"/>
        <end position="174"/>
    </location>
</feature>
<accession>A0A0V1JG64</accession>
<organism evidence="2 3">
    <name type="scientific">Trichinella pseudospiralis</name>
    <name type="common">Parasitic roundworm</name>
    <dbReference type="NCBI Taxonomy" id="6337"/>
    <lineage>
        <taxon>Eukaryota</taxon>
        <taxon>Metazoa</taxon>
        <taxon>Ecdysozoa</taxon>
        <taxon>Nematoda</taxon>
        <taxon>Enoplea</taxon>
        <taxon>Dorylaimia</taxon>
        <taxon>Trichinellida</taxon>
        <taxon>Trichinellidae</taxon>
        <taxon>Trichinella</taxon>
    </lineage>
</organism>
<dbReference type="EMBL" id="JYDV01000100">
    <property type="protein sequence ID" value="KRZ34008.1"/>
    <property type="molecule type" value="Genomic_DNA"/>
</dbReference>
<keyword evidence="1" id="KW-0472">Membrane</keyword>
<dbReference type="AlphaFoldDB" id="A0A0V1JG64"/>
<feature type="transmembrane region" description="Helical" evidence="1">
    <location>
        <begin position="186"/>
        <end position="205"/>
    </location>
</feature>
<evidence type="ECO:0000256" key="1">
    <source>
        <dbReference type="SAM" id="Phobius"/>
    </source>
</evidence>
<dbReference type="Proteomes" id="UP000054826">
    <property type="component" value="Unassembled WGS sequence"/>
</dbReference>
<sequence length="283" mass="32028">MVLMQFVRLSNGESIYNRSWQEKGKIVELLKQMKRPTETRRRREDADTSDLLCRANRGYMTGEAEAAATAASNEDDEYKLPRHHRHHHHCSAMTTSWQRLVALVSVACSCGGIKVSSNAFCSRGGQGDVEETGRRIYKVEERKSKNVIRLLPLPTTTTAAAAAAIADAILPLLVSYLERLLLLLNHAHSVAVPSATTIAAAYAYAYAYTYTFSMQHCNFTNAAAVRLHRRQFVGFNNRNIQILAIHVNDARKLLRLWTFKLQAVQIYSINQFYYFYKTLILPA</sequence>
<comment type="caution">
    <text evidence="2">The sequence shown here is derived from an EMBL/GenBank/DDBJ whole genome shotgun (WGS) entry which is preliminary data.</text>
</comment>
<reference evidence="2 3" key="1">
    <citation type="submission" date="2015-01" db="EMBL/GenBank/DDBJ databases">
        <title>Evolution of Trichinella species and genotypes.</title>
        <authorList>
            <person name="Korhonen P.K."/>
            <person name="Edoardo P."/>
            <person name="Giuseppe L.R."/>
            <person name="Gasser R.B."/>
        </authorList>
    </citation>
    <scope>NUCLEOTIDE SEQUENCE [LARGE SCALE GENOMIC DNA]</scope>
    <source>
        <strain evidence="2">ISS176</strain>
    </source>
</reference>
<protein>
    <submittedName>
        <fullName evidence="2">Uncharacterized protein</fullName>
    </submittedName>
</protein>
<evidence type="ECO:0000313" key="2">
    <source>
        <dbReference type="EMBL" id="KRZ34008.1"/>
    </source>
</evidence>
<keyword evidence="1" id="KW-0812">Transmembrane</keyword>